<accession>A0A948WZI0</accession>
<dbReference type="AlphaFoldDB" id="A0A948WZI0"/>
<dbReference type="Gene3D" id="3.40.1090.10">
    <property type="entry name" value="Cytosolic phospholipase A2 catalytic domain"/>
    <property type="match status" value="2"/>
</dbReference>
<evidence type="ECO:0000313" key="7">
    <source>
        <dbReference type="Proteomes" id="UP000783796"/>
    </source>
</evidence>
<evidence type="ECO:0000259" key="5">
    <source>
        <dbReference type="PROSITE" id="PS51635"/>
    </source>
</evidence>
<dbReference type="PANTHER" id="PTHR14226:SF29">
    <property type="entry name" value="NEUROPATHY TARGET ESTERASE SWS"/>
    <property type="match status" value="1"/>
</dbReference>
<dbReference type="GO" id="GO:0016787">
    <property type="term" value="F:hydrolase activity"/>
    <property type="evidence" value="ECO:0007669"/>
    <property type="project" value="UniProtKB-UniRule"/>
</dbReference>
<sequence>MKKVFALILSFIFYLIFPSSAQKVGLVLSGGGAKGMTHIGIIRALEENNIPIDYITGTSMGAIVGSLYAMGYSPDDMEKMIKSPDFKKWYSSGGIEEEYMYYFKMNPPTPEFINIQLSKMKMAKKVKTRFLPSSVVDPMHMNIVFVELYAQATAKCRGNFDQLFVPFRCVASDVYNKRPLIMSNGDLGDAVRASMSFPGMFKPIEIDSVLAYDGGIYDNFPVSTMIKDFNPDIIIGSVVSSNPSKPKEGDIMSQLENMIMQKTDYSIPDSLGIMMTFKYTDVGLMDFDRYDELHDIGYNRTIQIMDSIKQRISRRTSYRILERKRIDFKRDMPELKFRKIIIHGTNEQQKKYIMRGFHANDNDIFSLEDLRRGYFRLLSDNMITEIIPHAVYDYIDNTFTLVLNVKIAEDISVRIGGNVGSNGANQIYLGASYHNLGQYSKEFALEGQLGQIYNNLQVTGRIDLPTEVPTSYKMVLSLSSFDYQGQTKNFINQINSPVFNKKDEKFIKAYINMPFLSKHKAEFGLGAATLTDQYFQTNVIDFTNSARDKSSYNILGGSVALEGNTLDSKLYSVSGKKERLAANIYLGNEKFRQGMGTDPYNGEFEYTQAWLQISYELEKYFRISRKVSLGSYLHAYYSSRNFSNNYRATMMQAGEFSPTTHSKITYNEAFRANQFAGVGLIPIYKFNSMIQARLGIYGFVPFFPINCNELNKATYGKMFSKFEYLGDLSVVVRLPFGSVSAYLNYYSSPGKNWNAGISLGWQIFGERFMQ</sequence>
<feature type="active site" description="Proton acceptor" evidence="4">
    <location>
        <position position="213"/>
    </location>
</feature>
<evidence type="ECO:0000256" key="2">
    <source>
        <dbReference type="ARBA" id="ARBA00022963"/>
    </source>
</evidence>
<dbReference type="EMBL" id="JAHLFW010000078">
    <property type="protein sequence ID" value="MBU3838453.1"/>
    <property type="molecule type" value="Genomic_DNA"/>
</dbReference>
<evidence type="ECO:0000313" key="6">
    <source>
        <dbReference type="EMBL" id="MBU3838453.1"/>
    </source>
</evidence>
<comment type="caution">
    <text evidence="6">The sequence shown here is derived from an EMBL/GenBank/DDBJ whole genome shotgun (WGS) entry which is preliminary data.</text>
</comment>
<dbReference type="Pfam" id="PF01734">
    <property type="entry name" value="Patatin"/>
    <property type="match status" value="1"/>
</dbReference>
<feature type="short sequence motif" description="GXGXXG" evidence="4">
    <location>
        <begin position="30"/>
        <end position="35"/>
    </location>
</feature>
<name>A0A948WZI0_9BACT</name>
<dbReference type="SUPFAM" id="SSF52151">
    <property type="entry name" value="FabD/lysophospholipase-like"/>
    <property type="match status" value="1"/>
</dbReference>
<protein>
    <submittedName>
        <fullName evidence="6">Patatin-like phospholipase family protein</fullName>
    </submittedName>
</protein>
<feature type="active site" description="Nucleophile" evidence="4">
    <location>
        <position position="59"/>
    </location>
</feature>
<dbReference type="PROSITE" id="PS51635">
    <property type="entry name" value="PNPLA"/>
    <property type="match status" value="1"/>
</dbReference>
<dbReference type="GO" id="GO:0016042">
    <property type="term" value="P:lipid catabolic process"/>
    <property type="evidence" value="ECO:0007669"/>
    <property type="project" value="UniProtKB-UniRule"/>
</dbReference>
<dbReference type="InterPro" id="IPR002641">
    <property type="entry name" value="PNPLA_dom"/>
</dbReference>
<reference evidence="6" key="2">
    <citation type="submission" date="2021-04" db="EMBL/GenBank/DDBJ databases">
        <authorList>
            <person name="Gilroy R."/>
        </authorList>
    </citation>
    <scope>NUCLEOTIDE SEQUENCE</scope>
    <source>
        <strain evidence="6">G4-2901</strain>
    </source>
</reference>
<feature type="domain" description="PNPLA" evidence="5">
    <location>
        <begin position="26"/>
        <end position="226"/>
    </location>
</feature>
<feature type="short sequence motif" description="DGA/G" evidence="4">
    <location>
        <begin position="213"/>
        <end position="215"/>
    </location>
</feature>
<dbReference type="InterPro" id="IPR016035">
    <property type="entry name" value="Acyl_Trfase/lysoPLipase"/>
</dbReference>
<reference evidence="6" key="1">
    <citation type="journal article" date="2021" name="PeerJ">
        <title>Extensive microbial diversity within the chicken gut microbiome revealed by metagenomics and culture.</title>
        <authorList>
            <person name="Gilroy R."/>
            <person name="Ravi A."/>
            <person name="Getino M."/>
            <person name="Pursley I."/>
            <person name="Horton D.L."/>
            <person name="Alikhan N.F."/>
            <person name="Baker D."/>
            <person name="Gharbi K."/>
            <person name="Hall N."/>
            <person name="Watson M."/>
            <person name="Adriaenssens E.M."/>
            <person name="Foster-Nyarko E."/>
            <person name="Jarju S."/>
            <person name="Secka A."/>
            <person name="Antonio M."/>
            <person name="Oren A."/>
            <person name="Chaudhuri R.R."/>
            <person name="La Ragione R."/>
            <person name="Hildebrand F."/>
            <person name="Pallen M.J."/>
        </authorList>
    </citation>
    <scope>NUCLEOTIDE SEQUENCE</scope>
    <source>
        <strain evidence="6">G4-2901</strain>
    </source>
</reference>
<proteinExistence type="predicted"/>
<dbReference type="PANTHER" id="PTHR14226">
    <property type="entry name" value="NEUROPATHY TARGET ESTERASE/SWISS CHEESE D.MELANOGASTER"/>
    <property type="match status" value="1"/>
</dbReference>
<dbReference type="InterPro" id="IPR050301">
    <property type="entry name" value="NTE"/>
</dbReference>
<feature type="short sequence motif" description="GXSXG" evidence="4">
    <location>
        <begin position="57"/>
        <end position="61"/>
    </location>
</feature>
<dbReference type="Proteomes" id="UP000783796">
    <property type="component" value="Unassembled WGS sequence"/>
</dbReference>
<keyword evidence="1 4" id="KW-0378">Hydrolase</keyword>
<keyword evidence="3 4" id="KW-0443">Lipid metabolism</keyword>
<organism evidence="6 7">
    <name type="scientific">Candidatus Phocaeicola faecigallinarum</name>
    <dbReference type="NCBI Taxonomy" id="2838732"/>
    <lineage>
        <taxon>Bacteria</taxon>
        <taxon>Pseudomonadati</taxon>
        <taxon>Bacteroidota</taxon>
        <taxon>Bacteroidia</taxon>
        <taxon>Bacteroidales</taxon>
        <taxon>Bacteroidaceae</taxon>
        <taxon>Phocaeicola</taxon>
    </lineage>
</organism>
<evidence type="ECO:0000256" key="3">
    <source>
        <dbReference type="ARBA" id="ARBA00023098"/>
    </source>
</evidence>
<evidence type="ECO:0000256" key="4">
    <source>
        <dbReference type="PROSITE-ProRule" id="PRU01161"/>
    </source>
</evidence>
<gene>
    <name evidence="6" type="ORF">H9777_09120</name>
</gene>
<dbReference type="CDD" id="cd07205">
    <property type="entry name" value="Pat_PNPLA6_PNPLA7_NTE1_like"/>
    <property type="match status" value="1"/>
</dbReference>
<evidence type="ECO:0000256" key="1">
    <source>
        <dbReference type="ARBA" id="ARBA00022801"/>
    </source>
</evidence>
<keyword evidence="2 4" id="KW-0442">Lipid degradation</keyword>